<evidence type="ECO:0000256" key="6">
    <source>
        <dbReference type="ARBA" id="ARBA00023244"/>
    </source>
</evidence>
<name>A0ABW3IGD6_9FLAO</name>
<dbReference type="PANTHER" id="PTHR43013">
    <property type="entry name" value="GLUTAMYL-TRNA REDUCTASE"/>
    <property type="match status" value="1"/>
</dbReference>
<evidence type="ECO:0000256" key="9">
    <source>
        <dbReference type="RuleBase" id="RU000584"/>
    </source>
</evidence>
<dbReference type="InterPro" id="IPR036291">
    <property type="entry name" value="NAD(P)-bd_dom_sf"/>
</dbReference>
<keyword evidence="14" id="KW-1185">Reference proteome</keyword>
<evidence type="ECO:0000259" key="10">
    <source>
        <dbReference type="Pfam" id="PF00745"/>
    </source>
</evidence>
<dbReference type="NCBIfam" id="TIGR01035">
    <property type="entry name" value="hemA"/>
    <property type="match status" value="1"/>
</dbReference>
<comment type="function">
    <text evidence="8">Catalyzes the NADPH-dependent reduction of glutamyl-tRNA(Glu) to glutamate 1-semialdehyde (GSA).</text>
</comment>
<dbReference type="Gene3D" id="3.40.50.720">
    <property type="entry name" value="NAD(P)-binding Rossmann-like Domain"/>
    <property type="match status" value="1"/>
</dbReference>
<dbReference type="InterPro" id="IPR018214">
    <property type="entry name" value="GluRdtase_CS"/>
</dbReference>
<feature type="site" description="Important for activity" evidence="8">
    <location>
        <position position="103"/>
    </location>
</feature>
<evidence type="ECO:0000259" key="11">
    <source>
        <dbReference type="Pfam" id="PF01488"/>
    </source>
</evidence>
<gene>
    <name evidence="8 13" type="primary">hemA</name>
    <name evidence="13" type="ORF">ACFQ1G_10185</name>
</gene>
<reference evidence="14" key="1">
    <citation type="journal article" date="2019" name="Int. J. Syst. Evol. Microbiol.">
        <title>The Global Catalogue of Microorganisms (GCM) 10K type strain sequencing project: providing services to taxonomists for standard genome sequencing and annotation.</title>
        <authorList>
            <consortium name="The Broad Institute Genomics Platform"/>
            <consortium name="The Broad Institute Genome Sequencing Center for Infectious Disease"/>
            <person name="Wu L."/>
            <person name="Ma J."/>
        </authorList>
    </citation>
    <scope>NUCLEOTIDE SEQUENCE [LARGE SCALE GENOMIC DNA]</scope>
    <source>
        <strain evidence="14">CCUG 60898</strain>
    </source>
</reference>
<protein>
    <recommendedName>
        <fullName evidence="3 8">Glutamyl-tRNA reductase</fullName>
        <shortName evidence="8">GluTR</shortName>
        <ecNumber evidence="3 8">1.2.1.70</ecNumber>
    </recommendedName>
</protein>
<comment type="catalytic activity">
    <reaction evidence="7 8 9">
        <text>(S)-4-amino-5-oxopentanoate + tRNA(Glu) + NADP(+) = L-glutamyl-tRNA(Glu) + NADPH + H(+)</text>
        <dbReference type="Rhea" id="RHEA:12344"/>
        <dbReference type="Rhea" id="RHEA-COMP:9663"/>
        <dbReference type="Rhea" id="RHEA-COMP:9680"/>
        <dbReference type="ChEBI" id="CHEBI:15378"/>
        <dbReference type="ChEBI" id="CHEBI:57501"/>
        <dbReference type="ChEBI" id="CHEBI:57783"/>
        <dbReference type="ChEBI" id="CHEBI:58349"/>
        <dbReference type="ChEBI" id="CHEBI:78442"/>
        <dbReference type="ChEBI" id="CHEBI:78520"/>
        <dbReference type="EC" id="1.2.1.70"/>
    </reaction>
</comment>
<feature type="domain" description="Tetrapyrrole biosynthesis glutamyl-tRNA reductase dimerisation" evidence="10">
    <location>
        <begin position="319"/>
        <end position="413"/>
    </location>
</feature>
<evidence type="ECO:0000259" key="12">
    <source>
        <dbReference type="Pfam" id="PF05201"/>
    </source>
</evidence>
<dbReference type="PANTHER" id="PTHR43013:SF1">
    <property type="entry name" value="GLUTAMYL-TRNA REDUCTASE"/>
    <property type="match status" value="1"/>
</dbReference>
<evidence type="ECO:0000313" key="14">
    <source>
        <dbReference type="Proteomes" id="UP001597100"/>
    </source>
</evidence>
<accession>A0ABW3IGD6</accession>
<feature type="binding site" evidence="8">
    <location>
        <position position="113"/>
    </location>
    <ligand>
        <name>substrate</name>
    </ligand>
</feature>
<dbReference type="InterPro" id="IPR036343">
    <property type="entry name" value="GluRdtase_N_sf"/>
</dbReference>
<dbReference type="EC" id="1.2.1.70" evidence="3 8"/>
<keyword evidence="4 8" id="KW-0521">NADP</keyword>
<evidence type="ECO:0000256" key="2">
    <source>
        <dbReference type="ARBA" id="ARBA00005916"/>
    </source>
</evidence>
<evidence type="ECO:0000256" key="1">
    <source>
        <dbReference type="ARBA" id="ARBA00005059"/>
    </source>
</evidence>
<keyword evidence="6 8" id="KW-0627">Porphyrin biosynthesis</keyword>
<dbReference type="PROSITE" id="PS00747">
    <property type="entry name" value="GLUTR"/>
    <property type="match status" value="1"/>
</dbReference>
<comment type="pathway">
    <text evidence="1 8 9">Porphyrin-containing compound metabolism; protoporphyrin-IX biosynthesis; 5-aminolevulinate from L-glutamyl-tRNA(Glu): step 1/2.</text>
</comment>
<dbReference type="Pfam" id="PF05201">
    <property type="entry name" value="GlutR_N"/>
    <property type="match status" value="1"/>
</dbReference>
<comment type="miscellaneous">
    <text evidence="8">During catalysis, the active site Cys acts as a nucleophile attacking the alpha-carbonyl group of tRNA-bound glutamate with the formation of a thioester intermediate between enzyme and glutamate, and the concomitant release of tRNA(Glu). The thioester intermediate is finally reduced by direct hydride transfer from NADPH, to form the product GSA.</text>
</comment>
<comment type="subunit">
    <text evidence="8">Homodimer.</text>
</comment>
<dbReference type="Gene3D" id="3.30.460.30">
    <property type="entry name" value="Glutamyl-tRNA reductase, N-terminal domain"/>
    <property type="match status" value="1"/>
</dbReference>
<evidence type="ECO:0000313" key="13">
    <source>
        <dbReference type="EMBL" id="MFD0977159.1"/>
    </source>
</evidence>
<dbReference type="SUPFAM" id="SSF69742">
    <property type="entry name" value="Glutamyl tRNA-reductase catalytic, N-terminal domain"/>
    <property type="match status" value="1"/>
</dbReference>
<feature type="domain" description="Quinate/shikimate 5-dehydrogenase/glutamyl-tRNA reductase" evidence="11">
    <location>
        <begin position="179"/>
        <end position="304"/>
    </location>
</feature>
<dbReference type="Pfam" id="PF01488">
    <property type="entry name" value="Shikimate_DH"/>
    <property type="match status" value="1"/>
</dbReference>
<dbReference type="GO" id="GO:0008883">
    <property type="term" value="F:glutamyl-tRNA reductase activity"/>
    <property type="evidence" value="ECO:0007669"/>
    <property type="project" value="UniProtKB-EC"/>
</dbReference>
<comment type="similarity">
    <text evidence="2 8 9">Belongs to the glutamyl-tRNA reductase family.</text>
</comment>
<feature type="binding site" evidence="8">
    <location>
        <begin position="193"/>
        <end position="198"/>
    </location>
    <ligand>
        <name>NADP(+)</name>
        <dbReference type="ChEBI" id="CHEBI:58349"/>
    </ligand>
</feature>
<dbReference type="Proteomes" id="UP001597100">
    <property type="component" value="Unassembled WGS sequence"/>
</dbReference>
<keyword evidence="5 8" id="KW-0560">Oxidoreductase</keyword>
<dbReference type="RefSeq" id="WP_380739211.1">
    <property type="nucleotide sequence ID" value="NZ_JBHTJP010000035.1"/>
</dbReference>
<evidence type="ECO:0000256" key="7">
    <source>
        <dbReference type="ARBA" id="ARBA00047464"/>
    </source>
</evidence>
<comment type="domain">
    <text evidence="8">Possesses an unusual extended V-shaped dimeric structure with each monomer consisting of three distinct domains arranged along a curved 'spinal' alpha-helix. The N-terminal catalytic domain specifically recognizes the glutamate moiety of the substrate. The second domain is the NADPH-binding domain, and the third C-terminal domain is responsible for dimerization.</text>
</comment>
<dbReference type="HAMAP" id="MF_00087">
    <property type="entry name" value="Glu_tRNA_reductase"/>
    <property type="match status" value="1"/>
</dbReference>
<evidence type="ECO:0000256" key="5">
    <source>
        <dbReference type="ARBA" id="ARBA00023002"/>
    </source>
</evidence>
<comment type="caution">
    <text evidence="13">The sequence shown here is derived from an EMBL/GenBank/DDBJ whole genome shotgun (WGS) entry which is preliminary data.</text>
</comment>
<dbReference type="InterPro" id="IPR000343">
    <property type="entry name" value="4pyrrol_synth_GluRdtase"/>
</dbReference>
<proteinExistence type="inferred from homology"/>
<organism evidence="13 14">
    <name type="scientific">Salinimicrobium gaetbulicola</name>
    <dbReference type="NCBI Taxonomy" id="999702"/>
    <lineage>
        <taxon>Bacteria</taxon>
        <taxon>Pseudomonadati</taxon>
        <taxon>Bacteroidota</taxon>
        <taxon>Flavobacteriia</taxon>
        <taxon>Flavobacteriales</taxon>
        <taxon>Flavobacteriaceae</taxon>
        <taxon>Salinimicrobium</taxon>
    </lineage>
</organism>
<feature type="binding site" evidence="8">
    <location>
        <begin position="118"/>
        <end position="120"/>
    </location>
    <ligand>
        <name>substrate</name>
    </ligand>
</feature>
<feature type="domain" description="Glutamyl-tRNA reductase N-terminal" evidence="12">
    <location>
        <begin position="15"/>
        <end position="160"/>
    </location>
</feature>
<dbReference type="InterPro" id="IPR015895">
    <property type="entry name" value="4pyrrol_synth_GluRdtase_N"/>
</dbReference>
<dbReference type="InterPro" id="IPR015896">
    <property type="entry name" value="4pyrrol_synth_GluRdtase_dimer"/>
</dbReference>
<feature type="active site" description="Nucleophile" evidence="8">
    <location>
        <position position="58"/>
    </location>
</feature>
<dbReference type="SUPFAM" id="SSF51735">
    <property type="entry name" value="NAD(P)-binding Rossmann-fold domains"/>
    <property type="match status" value="1"/>
</dbReference>
<dbReference type="CDD" id="cd05213">
    <property type="entry name" value="NAD_bind_Glutamyl_tRNA_reduct"/>
    <property type="match status" value="1"/>
</dbReference>
<evidence type="ECO:0000256" key="3">
    <source>
        <dbReference type="ARBA" id="ARBA00012970"/>
    </source>
</evidence>
<evidence type="ECO:0000256" key="4">
    <source>
        <dbReference type="ARBA" id="ARBA00022857"/>
    </source>
</evidence>
<dbReference type="Pfam" id="PF00745">
    <property type="entry name" value="GlutR_dimer"/>
    <property type="match status" value="1"/>
</dbReference>
<dbReference type="PIRSF" id="PIRSF000445">
    <property type="entry name" value="4pyrrol_synth_GluRdtase"/>
    <property type="match status" value="1"/>
</dbReference>
<dbReference type="InterPro" id="IPR036453">
    <property type="entry name" value="GluRdtase_dimer_dom_sf"/>
</dbReference>
<evidence type="ECO:0000256" key="8">
    <source>
        <dbReference type="HAMAP-Rule" id="MF_00087"/>
    </source>
</evidence>
<dbReference type="EMBL" id="JBHTJP010000035">
    <property type="protein sequence ID" value="MFD0977159.1"/>
    <property type="molecule type" value="Genomic_DNA"/>
</dbReference>
<feature type="binding site" evidence="8">
    <location>
        <begin position="57"/>
        <end position="60"/>
    </location>
    <ligand>
        <name>substrate</name>
    </ligand>
</feature>
<dbReference type="InterPro" id="IPR006151">
    <property type="entry name" value="Shikm_DH/Glu-tRNA_Rdtase"/>
</dbReference>
<feature type="binding site" evidence="8">
    <location>
        <position position="124"/>
    </location>
    <ligand>
        <name>substrate</name>
    </ligand>
</feature>
<dbReference type="SUPFAM" id="SSF69075">
    <property type="entry name" value="Glutamyl tRNA-reductase dimerization domain"/>
    <property type="match status" value="1"/>
</dbReference>
<sequence length="419" mass="47691">MEDYNISRGKHFYTIGLSYKKADAEIRGHFSLSDEGKKNLLQQAKVEGIDGLIVTSTCNRTEIYGFAQHPFQLIKLLCEHTHGTVEEFEKVAYVYKNKEAISHMFRVGTGLDSQILGDFEIISQLKIAFLQSREAGVGNPFLERLINAVIQASKRIKNETQISSGATSVSFASVQYILKNFENPAEKNILLFGTGKIGRNTCENLVKHTKNDHITLINRTKDKAERIAGKFNLTVKDYVDLQAEIREADILIVATGAQNPTITKELIYNKKDLLILDLSIPKNVADDVMDLPGVTLIHLDHLSQMTDETLERRKQSIPQAKEIIREIETEFIQWLETRKFAPTIKALKKKLKAMKDAEIDFQRRKISDFNDSQAEIISDRIIQKIMNHFANHLKGDSNSTDESLELIQKMFQLEEPVRK</sequence>